<dbReference type="Gene3D" id="3.10.390.10">
    <property type="entry name" value="SAND domain-like"/>
    <property type="match status" value="1"/>
</dbReference>
<sequence>MAEAKPAADEIISLDGTDYLDDDDSAFVLEQSITKSSSKKSINDVPTTMLSEESTSKEKKRAILAQSVSSSLSSELSELSSIQKPTLPSHLNASVYNSIPTTPHTPITPLGNATQFFFDEQLNDNILPVTCRNKSGQLYKDKLGSGNRGRCILHDNEWYSPTEFETLGGRANSKDWKRSLRYKGRPLHDLIALNLLSPHAPSCQCKNCNEDASSSSNSVKYYAPYKRRPKSESGSSLATNKRQKIHKDEDHAHEDSTSSHNGVTTVHHSDMEYSLASLTNCVAELEKVGTNLHAATETLRTISEQLRQHKVVLEQQMRTEIETIDDGNQIARTLSMISSSLSSQKGIALVQADQPRVSKLLYTPSQDPSAHLEVLDAEHASQCSNCGRETRSVCNNCEKTFYCSEFCQGRDWNNHIVSCEGLSQSSSRSKAVLPSGTQVLVATTPQSRETSHPVQLMLTADQSVGSQPMIIQLPVSAAGVTTASYILPSQLVASQLHPTHSTQAQTLSITSPSSKYTVPSSH</sequence>
<evidence type="ECO:0000256" key="5">
    <source>
        <dbReference type="ARBA" id="ARBA00023015"/>
    </source>
</evidence>
<dbReference type="FunFam" id="3.10.390.10:FF:000004">
    <property type="entry name" value="Deformed epidermal autoregulatory factor 1"/>
    <property type="match status" value="1"/>
</dbReference>
<feature type="compositionally biased region" description="Polar residues" evidence="9">
    <location>
        <begin position="44"/>
        <end position="53"/>
    </location>
</feature>
<feature type="compositionally biased region" description="Basic and acidic residues" evidence="9">
    <location>
        <begin position="246"/>
        <end position="257"/>
    </location>
</feature>
<dbReference type="InterPro" id="IPR000770">
    <property type="entry name" value="SAND_dom"/>
</dbReference>
<evidence type="ECO:0000256" key="6">
    <source>
        <dbReference type="ARBA" id="ARBA00023163"/>
    </source>
</evidence>
<proteinExistence type="evidence at transcript level"/>
<dbReference type="SMART" id="SM00258">
    <property type="entry name" value="SAND"/>
    <property type="match status" value="1"/>
</dbReference>
<evidence type="ECO:0000256" key="4">
    <source>
        <dbReference type="ARBA" id="ARBA00022833"/>
    </source>
</evidence>
<keyword evidence="6" id="KW-0804">Transcription</keyword>
<keyword evidence="7" id="KW-0539">Nucleus</keyword>
<dbReference type="Pfam" id="PF01342">
    <property type="entry name" value="SAND"/>
    <property type="match status" value="1"/>
</dbReference>
<dbReference type="PROSITE" id="PS50864">
    <property type="entry name" value="SAND"/>
    <property type="match status" value="1"/>
</dbReference>
<dbReference type="SUPFAM" id="SSF63763">
    <property type="entry name" value="SAND domain-like"/>
    <property type="match status" value="1"/>
</dbReference>
<keyword evidence="5" id="KW-0805">Transcription regulation</keyword>
<keyword evidence="2" id="KW-0479">Metal-binding</keyword>
<evidence type="ECO:0000313" key="12">
    <source>
        <dbReference type="EMBL" id="UEC49172.1"/>
    </source>
</evidence>
<name>A0A8K1R5S5_HOFMI</name>
<dbReference type="Pfam" id="PF01753">
    <property type="entry name" value="zf-MYND"/>
    <property type="match status" value="1"/>
</dbReference>
<feature type="region of interest" description="Disordered" evidence="9">
    <location>
        <begin position="225"/>
        <end position="264"/>
    </location>
</feature>
<keyword evidence="4" id="KW-0862">Zinc</keyword>
<evidence type="ECO:0000256" key="2">
    <source>
        <dbReference type="ARBA" id="ARBA00022723"/>
    </source>
</evidence>
<organism evidence="12">
    <name type="scientific">Hofstenia miamia</name>
    <name type="common">Three-banded panther worm</name>
    <dbReference type="NCBI Taxonomy" id="442651"/>
    <lineage>
        <taxon>Eukaryota</taxon>
        <taxon>Metazoa</taxon>
        <taxon>Xenacoelomorpha</taxon>
        <taxon>Acoelomorpha</taxon>
        <taxon>Acoela</taxon>
        <taxon>Hofsteniidae</taxon>
        <taxon>Hofstenia</taxon>
    </lineage>
</organism>
<dbReference type="PROSITE" id="PS50865">
    <property type="entry name" value="ZF_MYND_2"/>
    <property type="match status" value="1"/>
</dbReference>
<protein>
    <submittedName>
        <fullName evidence="12">Deaf1</fullName>
    </submittedName>
</protein>
<evidence type="ECO:0000256" key="7">
    <source>
        <dbReference type="ARBA" id="ARBA00023242"/>
    </source>
</evidence>
<feature type="region of interest" description="Disordered" evidence="9">
    <location>
        <begin position="503"/>
        <end position="522"/>
    </location>
</feature>
<dbReference type="AlphaFoldDB" id="A0A8K1R5S5"/>
<keyword evidence="3 8" id="KW-0863">Zinc-finger</keyword>
<evidence type="ECO:0000259" key="10">
    <source>
        <dbReference type="PROSITE" id="PS50864"/>
    </source>
</evidence>
<dbReference type="GO" id="GO:0008270">
    <property type="term" value="F:zinc ion binding"/>
    <property type="evidence" value="ECO:0007669"/>
    <property type="project" value="UniProtKB-KW"/>
</dbReference>
<accession>A0A8K1R5S5</accession>
<evidence type="ECO:0000256" key="1">
    <source>
        <dbReference type="ARBA" id="ARBA00022553"/>
    </source>
</evidence>
<dbReference type="InterPro" id="IPR002893">
    <property type="entry name" value="Znf_MYND"/>
</dbReference>
<keyword evidence="1" id="KW-0597">Phosphoprotein</keyword>
<feature type="region of interest" description="Disordered" evidence="9">
    <location>
        <begin position="1"/>
        <end position="21"/>
    </location>
</feature>
<evidence type="ECO:0000256" key="9">
    <source>
        <dbReference type="SAM" id="MobiDB-lite"/>
    </source>
</evidence>
<feature type="domain" description="SAND" evidence="10">
    <location>
        <begin position="117"/>
        <end position="197"/>
    </location>
</feature>
<dbReference type="PANTHER" id="PTHR10417">
    <property type="entry name" value="GLUCOCORTICOID MODULATORY ELEMENT-BINDING PROTEIN"/>
    <property type="match status" value="1"/>
</dbReference>
<dbReference type="Gene3D" id="6.10.140.2220">
    <property type="match status" value="1"/>
</dbReference>
<dbReference type="InterPro" id="IPR010919">
    <property type="entry name" value="SAND-like_dom_sf"/>
</dbReference>
<evidence type="ECO:0000256" key="3">
    <source>
        <dbReference type="ARBA" id="ARBA00022771"/>
    </source>
</evidence>
<reference evidence="12" key="1">
    <citation type="submission" date="2020-08" db="EMBL/GenBank/DDBJ databases">
        <authorList>
            <person name="Gehrke A.R."/>
            <person name="Srivastava M."/>
        </authorList>
    </citation>
    <scope>NUCLEOTIDE SEQUENCE</scope>
</reference>
<dbReference type="SUPFAM" id="SSF144232">
    <property type="entry name" value="HIT/MYND zinc finger-like"/>
    <property type="match status" value="1"/>
</dbReference>
<dbReference type="EMBL" id="MT863342">
    <property type="protein sequence ID" value="UEC49172.1"/>
    <property type="molecule type" value="mRNA"/>
</dbReference>
<evidence type="ECO:0000256" key="8">
    <source>
        <dbReference type="PROSITE-ProRule" id="PRU00134"/>
    </source>
</evidence>
<feature type="region of interest" description="Disordered" evidence="9">
    <location>
        <begin position="34"/>
        <end position="56"/>
    </location>
</feature>
<dbReference type="GO" id="GO:0003677">
    <property type="term" value="F:DNA binding"/>
    <property type="evidence" value="ECO:0007669"/>
    <property type="project" value="UniProtKB-KW"/>
</dbReference>
<feature type="domain" description="MYND-type" evidence="11">
    <location>
        <begin position="383"/>
        <end position="419"/>
    </location>
</feature>
<evidence type="ECO:0000259" key="11">
    <source>
        <dbReference type="PROSITE" id="PS50865"/>
    </source>
</evidence>